<name>A0A4U5Q7T8_POPAL</name>
<dbReference type="PANTHER" id="PTHR33128:SF78">
    <property type="entry name" value="OS04G0387900 PROTEIN"/>
    <property type="match status" value="1"/>
</dbReference>
<reference evidence="2" key="1">
    <citation type="submission" date="2018-10" db="EMBL/GenBank/DDBJ databases">
        <title>Population genomic analysis revealed the cold adaptation of white poplar.</title>
        <authorList>
            <person name="Liu Y.-J."/>
        </authorList>
    </citation>
    <scope>NUCLEOTIDE SEQUENCE [LARGE SCALE GENOMIC DNA]</scope>
    <source>
        <strain evidence="2">PAL-ZL1</strain>
    </source>
</reference>
<dbReference type="STRING" id="43335.A0A4U5Q7T8"/>
<gene>
    <name evidence="2" type="ORF">D5086_0000122810</name>
</gene>
<keyword evidence="1" id="KW-1133">Transmembrane helix</keyword>
<dbReference type="PANTHER" id="PTHR33128">
    <property type="entry name" value="OS05G0103400 PROTEIN"/>
    <property type="match status" value="1"/>
</dbReference>
<dbReference type="InterPro" id="IPR021775">
    <property type="entry name" value="DUF3339"/>
</dbReference>
<feature type="transmembrane region" description="Helical" evidence="1">
    <location>
        <begin position="47"/>
        <end position="66"/>
    </location>
</feature>
<evidence type="ECO:0000256" key="1">
    <source>
        <dbReference type="SAM" id="Phobius"/>
    </source>
</evidence>
<sequence>MAVEYNIYKGSCCAAAPKPRREFLSAFLQLILKEEVFERENPTMADWAPILLGFVLFILLSPGLLFQVPGNNSRLQFSSFETSGKAIVVHTLIFFVVFTILVLALGIRIYTG</sequence>
<dbReference type="Pfam" id="PF11820">
    <property type="entry name" value="DUF3339"/>
    <property type="match status" value="1"/>
</dbReference>
<keyword evidence="1" id="KW-0812">Transmembrane</keyword>
<dbReference type="AlphaFoldDB" id="A0A4U5Q7T8"/>
<accession>A0A4U5Q7T8</accession>
<protein>
    <recommendedName>
        <fullName evidence="3">Transmembrane protein</fullName>
    </recommendedName>
</protein>
<evidence type="ECO:0000313" key="2">
    <source>
        <dbReference type="EMBL" id="TKS06340.1"/>
    </source>
</evidence>
<feature type="transmembrane region" description="Helical" evidence="1">
    <location>
        <begin position="87"/>
        <end position="110"/>
    </location>
</feature>
<organism evidence="2">
    <name type="scientific">Populus alba</name>
    <name type="common">White poplar</name>
    <dbReference type="NCBI Taxonomy" id="43335"/>
    <lineage>
        <taxon>Eukaryota</taxon>
        <taxon>Viridiplantae</taxon>
        <taxon>Streptophyta</taxon>
        <taxon>Embryophyta</taxon>
        <taxon>Tracheophyta</taxon>
        <taxon>Spermatophyta</taxon>
        <taxon>Magnoliopsida</taxon>
        <taxon>eudicotyledons</taxon>
        <taxon>Gunneridae</taxon>
        <taxon>Pentapetalae</taxon>
        <taxon>rosids</taxon>
        <taxon>fabids</taxon>
        <taxon>Malpighiales</taxon>
        <taxon>Salicaceae</taxon>
        <taxon>Saliceae</taxon>
        <taxon>Populus</taxon>
    </lineage>
</organism>
<keyword evidence="1" id="KW-0472">Membrane</keyword>
<dbReference type="EMBL" id="RCHU01000353">
    <property type="protein sequence ID" value="TKS06340.1"/>
    <property type="molecule type" value="Genomic_DNA"/>
</dbReference>
<comment type="caution">
    <text evidence="2">The sequence shown here is derived from an EMBL/GenBank/DDBJ whole genome shotgun (WGS) entry which is preliminary data.</text>
</comment>
<proteinExistence type="predicted"/>
<evidence type="ECO:0008006" key="3">
    <source>
        <dbReference type="Google" id="ProtNLM"/>
    </source>
</evidence>